<name>A0ABM6F8B7_9BURK</name>
<evidence type="ECO:0000259" key="2">
    <source>
        <dbReference type="Pfam" id="PF02698"/>
    </source>
</evidence>
<proteinExistence type="predicted"/>
<accession>A0ABM6F8B7</accession>
<evidence type="ECO:0000313" key="4">
    <source>
        <dbReference type="Proteomes" id="UP000177515"/>
    </source>
</evidence>
<dbReference type="InterPro" id="IPR014729">
    <property type="entry name" value="Rossmann-like_a/b/a_fold"/>
</dbReference>
<sequence>MERLERIGRIGLVLLGALLLGDAVGLMSLGLFNFGVILPTAIGAAFLLLGWRWPAVARWRAARRWRQRLWRAGWTAFGLWLVSVAVFFHTLHGEIVAAAPEAAAARATAAKSIVILGAGTPNCAASPTLAARLDAGLMLARQLPAAWVVVSGGEDFLRGCREADVMADYLLARGLAPIRLIREGRATSTDENLRFSRELLAQQGVPATEPVIVVTSDFHLMRAERIARKAGFTQVAGAAAPTPLYLRYNAWLREYFALISGRVLGEY</sequence>
<keyword evidence="1" id="KW-1133">Transmembrane helix</keyword>
<evidence type="ECO:0000313" key="3">
    <source>
        <dbReference type="EMBL" id="AOZ07887.1"/>
    </source>
</evidence>
<dbReference type="InterPro" id="IPR051599">
    <property type="entry name" value="Cell_Envelope_Assoc"/>
</dbReference>
<dbReference type="InterPro" id="IPR003848">
    <property type="entry name" value="DUF218"/>
</dbReference>
<protein>
    <recommendedName>
        <fullName evidence="2">DUF218 domain-containing protein</fullName>
    </recommendedName>
</protein>
<dbReference type="Gene3D" id="3.40.50.620">
    <property type="entry name" value="HUPs"/>
    <property type="match status" value="1"/>
</dbReference>
<evidence type="ECO:0000256" key="1">
    <source>
        <dbReference type="SAM" id="Phobius"/>
    </source>
</evidence>
<organism evidence="3 4">
    <name type="scientific">Cupriavidus malaysiensis</name>
    <dbReference type="NCBI Taxonomy" id="367825"/>
    <lineage>
        <taxon>Bacteria</taxon>
        <taxon>Pseudomonadati</taxon>
        <taxon>Pseudomonadota</taxon>
        <taxon>Betaproteobacteria</taxon>
        <taxon>Burkholderiales</taxon>
        <taxon>Burkholderiaceae</taxon>
        <taxon>Cupriavidus</taxon>
    </lineage>
</organism>
<feature type="transmembrane region" description="Helical" evidence="1">
    <location>
        <begin position="7"/>
        <end position="25"/>
    </location>
</feature>
<reference evidence="3 4" key="1">
    <citation type="submission" date="2016-10" db="EMBL/GenBank/DDBJ databases">
        <title>Complete genome sequences of three Cupriavidus strains isolated from various Malaysian environments.</title>
        <authorList>
            <person name="Abdullah A.A.-A."/>
            <person name="Shafie N.A.H."/>
            <person name="Lau N.S."/>
        </authorList>
    </citation>
    <scope>NUCLEOTIDE SEQUENCE [LARGE SCALE GENOMIC DNA]</scope>
    <source>
        <strain evidence="3 4">USMAA1020</strain>
    </source>
</reference>
<keyword evidence="1" id="KW-0472">Membrane</keyword>
<dbReference type="CDD" id="cd06259">
    <property type="entry name" value="YdcF-like"/>
    <property type="match status" value="1"/>
</dbReference>
<keyword evidence="1" id="KW-0812">Transmembrane</keyword>
<dbReference type="EMBL" id="CP017754">
    <property type="protein sequence ID" value="AOZ07887.1"/>
    <property type="molecule type" value="Genomic_DNA"/>
</dbReference>
<feature type="transmembrane region" description="Helical" evidence="1">
    <location>
        <begin position="72"/>
        <end position="91"/>
    </location>
</feature>
<feature type="domain" description="DUF218" evidence="2">
    <location>
        <begin position="112"/>
        <end position="256"/>
    </location>
</feature>
<dbReference type="Pfam" id="PF02698">
    <property type="entry name" value="DUF218"/>
    <property type="match status" value="1"/>
</dbReference>
<dbReference type="PANTHER" id="PTHR30336:SF4">
    <property type="entry name" value="ENVELOPE BIOGENESIS FACTOR ELYC"/>
    <property type="match status" value="1"/>
</dbReference>
<dbReference type="Proteomes" id="UP000177515">
    <property type="component" value="Chromosome 1"/>
</dbReference>
<gene>
    <name evidence="3" type="ORF">BKK80_01820</name>
</gene>
<dbReference type="PANTHER" id="PTHR30336">
    <property type="entry name" value="INNER MEMBRANE PROTEIN, PROBABLE PERMEASE"/>
    <property type="match status" value="1"/>
</dbReference>
<feature type="transmembrane region" description="Helical" evidence="1">
    <location>
        <begin position="31"/>
        <end position="51"/>
    </location>
</feature>
<keyword evidence="4" id="KW-1185">Reference proteome</keyword>